<dbReference type="GO" id="GO:0022857">
    <property type="term" value="F:transmembrane transporter activity"/>
    <property type="evidence" value="ECO:0007669"/>
    <property type="project" value="InterPro"/>
</dbReference>
<feature type="transmembrane region" description="Helical" evidence="6">
    <location>
        <begin position="119"/>
        <end position="141"/>
    </location>
</feature>
<dbReference type="GO" id="GO:0005886">
    <property type="term" value="C:plasma membrane"/>
    <property type="evidence" value="ECO:0007669"/>
    <property type="project" value="TreeGrafter"/>
</dbReference>
<dbReference type="OrthoDB" id="5441967at2"/>
<keyword evidence="3 6" id="KW-0812">Transmembrane</keyword>
<accession>A0A261SLV5</accession>
<feature type="transmembrane region" description="Helical" evidence="6">
    <location>
        <begin position="62"/>
        <end position="82"/>
    </location>
</feature>
<dbReference type="InterPro" id="IPR020846">
    <property type="entry name" value="MFS_dom"/>
</dbReference>
<feature type="transmembrane region" description="Helical" evidence="6">
    <location>
        <begin position="413"/>
        <end position="432"/>
    </location>
</feature>
<evidence type="ECO:0000259" key="7">
    <source>
        <dbReference type="PROSITE" id="PS50850"/>
    </source>
</evidence>
<feature type="transmembrane region" description="Helical" evidence="6">
    <location>
        <begin position="323"/>
        <end position="342"/>
    </location>
</feature>
<dbReference type="Pfam" id="PF07690">
    <property type="entry name" value="MFS_1"/>
    <property type="match status" value="1"/>
</dbReference>
<dbReference type="PANTHER" id="PTHR43791:SF36">
    <property type="entry name" value="TRANSPORTER, PUTATIVE (AFU_ORTHOLOGUE AFUA_6G08340)-RELATED"/>
    <property type="match status" value="1"/>
</dbReference>
<keyword evidence="4 6" id="KW-1133">Transmembrane helix</keyword>
<dbReference type="AlphaFoldDB" id="A0A261SLV5"/>
<evidence type="ECO:0000256" key="5">
    <source>
        <dbReference type="ARBA" id="ARBA00023136"/>
    </source>
</evidence>
<feature type="transmembrane region" description="Helical" evidence="6">
    <location>
        <begin position="94"/>
        <end position="113"/>
    </location>
</feature>
<dbReference type="InterPro" id="IPR036259">
    <property type="entry name" value="MFS_trans_sf"/>
</dbReference>
<dbReference type="EMBL" id="NEVM01000001">
    <property type="protein sequence ID" value="OZI38406.1"/>
    <property type="molecule type" value="Genomic_DNA"/>
</dbReference>
<evidence type="ECO:0000313" key="8">
    <source>
        <dbReference type="EMBL" id="OZI38406.1"/>
    </source>
</evidence>
<comment type="caution">
    <text evidence="8">The sequence shown here is derived from an EMBL/GenBank/DDBJ whole genome shotgun (WGS) entry which is preliminary data.</text>
</comment>
<dbReference type="FunFam" id="1.20.1250.20:FF:000018">
    <property type="entry name" value="MFS transporter permease"/>
    <property type="match status" value="1"/>
</dbReference>
<name>A0A261SLV5_9BORD</name>
<keyword evidence="5 6" id="KW-0472">Membrane</keyword>
<feature type="transmembrane region" description="Helical" evidence="6">
    <location>
        <begin position="348"/>
        <end position="369"/>
    </location>
</feature>
<proteinExistence type="predicted"/>
<evidence type="ECO:0000256" key="6">
    <source>
        <dbReference type="SAM" id="Phobius"/>
    </source>
</evidence>
<keyword evidence="9" id="KW-1185">Reference proteome</keyword>
<comment type="subcellular location">
    <subcellularLocation>
        <location evidence="1">Membrane</location>
        <topology evidence="1">Multi-pass membrane protein</topology>
    </subcellularLocation>
</comment>
<dbReference type="PANTHER" id="PTHR43791">
    <property type="entry name" value="PERMEASE-RELATED"/>
    <property type="match status" value="1"/>
</dbReference>
<feature type="domain" description="Major facilitator superfamily (MFS) profile" evidence="7">
    <location>
        <begin position="29"/>
        <end position="437"/>
    </location>
</feature>
<dbReference type="SUPFAM" id="SSF103473">
    <property type="entry name" value="MFS general substrate transporter"/>
    <property type="match status" value="1"/>
</dbReference>
<gene>
    <name evidence="8" type="ORF">CAL29_08845</name>
</gene>
<dbReference type="CDD" id="cd17319">
    <property type="entry name" value="MFS_ExuT_GudP_like"/>
    <property type="match status" value="1"/>
</dbReference>
<feature type="transmembrane region" description="Helical" evidence="6">
    <location>
        <begin position="25"/>
        <end position="42"/>
    </location>
</feature>
<feature type="transmembrane region" description="Helical" evidence="6">
    <location>
        <begin position="153"/>
        <end position="176"/>
    </location>
</feature>
<feature type="transmembrane region" description="Helical" evidence="6">
    <location>
        <begin position="257"/>
        <end position="278"/>
    </location>
</feature>
<evidence type="ECO:0000256" key="1">
    <source>
        <dbReference type="ARBA" id="ARBA00004141"/>
    </source>
</evidence>
<dbReference type="RefSeq" id="WP_094852500.1">
    <property type="nucleotide sequence ID" value="NZ_NEVM01000001.1"/>
</dbReference>
<dbReference type="Proteomes" id="UP000216020">
    <property type="component" value="Unassembled WGS sequence"/>
</dbReference>
<dbReference type="PROSITE" id="PS50850">
    <property type="entry name" value="MFS"/>
    <property type="match status" value="1"/>
</dbReference>
<feature type="transmembrane region" description="Helical" evidence="6">
    <location>
        <begin position="381"/>
        <end position="401"/>
    </location>
</feature>
<dbReference type="Gene3D" id="1.20.1250.20">
    <property type="entry name" value="MFS general substrate transporter like domains"/>
    <property type="match status" value="2"/>
</dbReference>
<dbReference type="InterPro" id="IPR011701">
    <property type="entry name" value="MFS"/>
</dbReference>
<reference evidence="9" key="1">
    <citation type="submission" date="2017-05" db="EMBL/GenBank/DDBJ databases">
        <title>Complete and WGS of Bordetella genogroups.</title>
        <authorList>
            <person name="Spilker T."/>
            <person name="Lipuma J."/>
        </authorList>
    </citation>
    <scope>NUCLEOTIDE SEQUENCE [LARGE SCALE GENOMIC DNA]</scope>
    <source>
        <strain evidence="9">AU16122</strain>
    </source>
</reference>
<feature type="transmembrane region" description="Helical" evidence="6">
    <location>
        <begin position="290"/>
        <end position="311"/>
    </location>
</feature>
<organism evidence="8 9">
    <name type="scientific">Bordetella genomosp. 10</name>
    <dbReference type="NCBI Taxonomy" id="1416804"/>
    <lineage>
        <taxon>Bacteria</taxon>
        <taxon>Pseudomonadati</taxon>
        <taxon>Pseudomonadota</taxon>
        <taxon>Betaproteobacteria</taxon>
        <taxon>Burkholderiales</taxon>
        <taxon>Alcaligenaceae</taxon>
        <taxon>Bordetella</taxon>
    </lineage>
</organism>
<evidence type="ECO:0000256" key="4">
    <source>
        <dbReference type="ARBA" id="ARBA00022989"/>
    </source>
</evidence>
<sequence length="454" mass="49521">MQQTPTGPALDAQDESLRARVIGKLNKRIITFAFICFIINYLDRVNVGIAALHMNADLGLTSYMFGLGSGIFFIGYLAFEVPSNMMLHRFGPRIWIARIMITWGIVSAAMAFTQGPTSFYILRFLLGLAEAGFAPGILLYLTYWFPARERGRAAALFMTATVVSIIIGSPLSSWLLDAANGFLGLKGWQAMFVLEGLPAVILGVITLRYLVNRPEEDTKWLTPEERTWLIAKLDQERQAGAASSRHDLAAMFRDPRVWLLTIVYMFNGIAVYGVIMWLPQIVKQLGNLTTVQTGFISAIPFIFAGIGLIVVARHSDRTGERKFHTAMGGLVGGIFLALSTYASTPLMGLVLLCICAFFLWSYMGVFWTLPPQFLQGSAAAGGIAAINGFAQLGGFTGPYLVGFVKDQTNDFHMALLTLAIFPVVGSLLCMTLRTKRTDAAQTAENAAPAQGASA</sequence>
<protein>
    <submittedName>
        <fullName evidence="8">MFS transporter</fullName>
    </submittedName>
</protein>
<evidence type="ECO:0000256" key="2">
    <source>
        <dbReference type="ARBA" id="ARBA00022448"/>
    </source>
</evidence>
<feature type="transmembrane region" description="Helical" evidence="6">
    <location>
        <begin position="188"/>
        <end position="211"/>
    </location>
</feature>
<keyword evidence="2" id="KW-0813">Transport</keyword>
<evidence type="ECO:0000313" key="9">
    <source>
        <dbReference type="Proteomes" id="UP000216020"/>
    </source>
</evidence>
<evidence type="ECO:0000256" key="3">
    <source>
        <dbReference type="ARBA" id="ARBA00022692"/>
    </source>
</evidence>